<feature type="transmembrane region" description="Helical" evidence="5">
    <location>
        <begin position="12"/>
        <end position="38"/>
    </location>
</feature>
<keyword evidence="3 5" id="KW-1133">Transmembrane helix</keyword>
<evidence type="ECO:0000256" key="1">
    <source>
        <dbReference type="ARBA" id="ARBA00004141"/>
    </source>
</evidence>
<comment type="subcellular location">
    <subcellularLocation>
        <location evidence="1">Membrane</location>
        <topology evidence="1">Multi-pass membrane protein</topology>
    </subcellularLocation>
</comment>
<evidence type="ECO:0000313" key="7">
    <source>
        <dbReference type="Proteomes" id="UP000762676"/>
    </source>
</evidence>
<dbReference type="Pfam" id="PF01027">
    <property type="entry name" value="Bax1-I"/>
    <property type="match status" value="1"/>
</dbReference>
<name>A0AAV4HN61_9GAST</name>
<keyword evidence="7" id="KW-1185">Reference proteome</keyword>
<comment type="caution">
    <text evidence="6">The sequence shown here is derived from an EMBL/GenBank/DDBJ whole genome shotgun (WGS) entry which is preliminary data.</text>
</comment>
<sequence length="79" mass="8994">MCLWSLMVVSFIQIMIPVPIIHLGISLAGAALFCVFIVVDTHLLMSRLSPEEYIMAAINLYLDILNLFLYILRILGERK</sequence>
<feature type="transmembrane region" description="Helical" evidence="5">
    <location>
        <begin position="53"/>
        <end position="72"/>
    </location>
</feature>
<dbReference type="GO" id="GO:0016020">
    <property type="term" value="C:membrane"/>
    <property type="evidence" value="ECO:0007669"/>
    <property type="project" value="UniProtKB-SubCell"/>
</dbReference>
<evidence type="ECO:0000313" key="6">
    <source>
        <dbReference type="EMBL" id="GFR99326.1"/>
    </source>
</evidence>
<evidence type="ECO:0000256" key="3">
    <source>
        <dbReference type="ARBA" id="ARBA00022989"/>
    </source>
</evidence>
<dbReference type="GO" id="GO:0043066">
    <property type="term" value="P:negative regulation of apoptotic process"/>
    <property type="evidence" value="ECO:0007669"/>
    <property type="project" value="TreeGrafter"/>
</dbReference>
<dbReference type="AlphaFoldDB" id="A0AAV4HN61"/>
<comment type="similarity">
    <text evidence="5">Belongs to the BI1 family.</text>
</comment>
<keyword evidence="4 5" id="KW-0472">Membrane</keyword>
<evidence type="ECO:0000256" key="2">
    <source>
        <dbReference type="ARBA" id="ARBA00022692"/>
    </source>
</evidence>
<keyword evidence="2 5" id="KW-0812">Transmembrane</keyword>
<dbReference type="EMBL" id="BMAT01002121">
    <property type="protein sequence ID" value="GFR99326.1"/>
    <property type="molecule type" value="Genomic_DNA"/>
</dbReference>
<dbReference type="InterPro" id="IPR006214">
    <property type="entry name" value="Bax_inhibitor_1-related"/>
</dbReference>
<dbReference type="PANTHER" id="PTHR23291:SF50">
    <property type="entry name" value="PROTEIN LIFEGUARD 4"/>
    <property type="match status" value="1"/>
</dbReference>
<proteinExistence type="inferred from homology"/>
<dbReference type="PANTHER" id="PTHR23291">
    <property type="entry name" value="BAX INHIBITOR-RELATED"/>
    <property type="match status" value="1"/>
</dbReference>
<accession>A0AAV4HN61</accession>
<protein>
    <submittedName>
        <fullName evidence="6">Protein lifeguard 4</fullName>
    </submittedName>
</protein>
<organism evidence="6 7">
    <name type="scientific">Elysia marginata</name>
    <dbReference type="NCBI Taxonomy" id="1093978"/>
    <lineage>
        <taxon>Eukaryota</taxon>
        <taxon>Metazoa</taxon>
        <taxon>Spiralia</taxon>
        <taxon>Lophotrochozoa</taxon>
        <taxon>Mollusca</taxon>
        <taxon>Gastropoda</taxon>
        <taxon>Heterobranchia</taxon>
        <taxon>Euthyneura</taxon>
        <taxon>Panpulmonata</taxon>
        <taxon>Sacoglossa</taxon>
        <taxon>Placobranchoidea</taxon>
        <taxon>Plakobranchidae</taxon>
        <taxon>Elysia</taxon>
    </lineage>
</organism>
<evidence type="ECO:0000256" key="4">
    <source>
        <dbReference type="ARBA" id="ARBA00023136"/>
    </source>
</evidence>
<reference evidence="6 7" key="1">
    <citation type="journal article" date="2021" name="Elife">
        <title>Chloroplast acquisition without the gene transfer in kleptoplastic sea slugs, Plakobranchus ocellatus.</title>
        <authorList>
            <person name="Maeda T."/>
            <person name="Takahashi S."/>
            <person name="Yoshida T."/>
            <person name="Shimamura S."/>
            <person name="Takaki Y."/>
            <person name="Nagai Y."/>
            <person name="Toyoda A."/>
            <person name="Suzuki Y."/>
            <person name="Arimoto A."/>
            <person name="Ishii H."/>
            <person name="Satoh N."/>
            <person name="Nishiyama T."/>
            <person name="Hasebe M."/>
            <person name="Maruyama T."/>
            <person name="Minagawa J."/>
            <person name="Obokata J."/>
            <person name="Shigenobu S."/>
        </authorList>
    </citation>
    <scope>NUCLEOTIDE SEQUENCE [LARGE SCALE GENOMIC DNA]</scope>
</reference>
<dbReference type="Proteomes" id="UP000762676">
    <property type="component" value="Unassembled WGS sequence"/>
</dbReference>
<gene>
    <name evidence="6" type="ORF">ElyMa_001041500</name>
</gene>
<comment type="caution">
    <text evidence="5">Lacks conserved residue(s) required for the propagation of feature annotation.</text>
</comment>
<evidence type="ECO:0000256" key="5">
    <source>
        <dbReference type="RuleBase" id="RU004379"/>
    </source>
</evidence>